<reference evidence="2 3" key="1">
    <citation type="submission" date="2024-04" db="EMBL/GenBank/DDBJ databases">
        <authorList>
            <person name="Fracassetti M."/>
        </authorList>
    </citation>
    <scope>NUCLEOTIDE SEQUENCE [LARGE SCALE GENOMIC DNA]</scope>
</reference>
<dbReference type="EMBL" id="OZ034813">
    <property type="protein sequence ID" value="CAL1356305.1"/>
    <property type="molecule type" value="Genomic_DNA"/>
</dbReference>
<gene>
    <name evidence="2" type="ORF">LTRI10_LOCUS4014</name>
</gene>
<organism evidence="2 3">
    <name type="scientific">Linum trigynum</name>
    <dbReference type="NCBI Taxonomy" id="586398"/>
    <lineage>
        <taxon>Eukaryota</taxon>
        <taxon>Viridiplantae</taxon>
        <taxon>Streptophyta</taxon>
        <taxon>Embryophyta</taxon>
        <taxon>Tracheophyta</taxon>
        <taxon>Spermatophyta</taxon>
        <taxon>Magnoliopsida</taxon>
        <taxon>eudicotyledons</taxon>
        <taxon>Gunneridae</taxon>
        <taxon>Pentapetalae</taxon>
        <taxon>rosids</taxon>
        <taxon>fabids</taxon>
        <taxon>Malpighiales</taxon>
        <taxon>Linaceae</taxon>
        <taxon>Linum</taxon>
    </lineage>
</organism>
<name>A0AAV2CIB5_9ROSI</name>
<dbReference type="Proteomes" id="UP001497516">
    <property type="component" value="Chromosome 1"/>
</dbReference>
<evidence type="ECO:0000313" key="2">
    <source>
        <dbReference type="EMBL" id="CAL1356305.1"/>
    </source>
</evidence>
<protein>
    <recommendedName>
        <fullName evidence="4">Secreted protein</fullName>
    </recommendedName>
</protein>
<accession>A0AAV2CIB5</accession>
<proteinExistence type="predicted"/>
<sequence>MKVVILVVVHVWLGSRGRDWGDWDGEVEIGRRRWSIEVWLRVEKHLDGGWGQSKALMVVGGKGIGDVPVATRFLAVIYGGPIYCRLTTAVSGYQILLKSPTDTDIANILRLSVLVNDRRC</sequence>
<evidence type="ECO:0000256" key="1">
    <source>
        <dbReference type="SAM" id="SignalP"/>
    </source>
</evidence>
<keyword evidence="1" id="KW-0732">Signal</keyword>
<dbReference type="AlphaFoldDB" id="A0AAV2CIB5"/>
<evidence type="ECO:0008006" key="4">
    <source>
        <dbReference type="Google" id="ProtNLM"/>
    </source>
</evidence>
<feature type="chain" id="PRO_5043651520" description="Secreted protein" evidence="1">
    <location>
        <begin position="18"/>
        <end position="120"/>
    </location>
</feature>
<feature type="signal peptide" evidence="1">
    <location>
        <begin position="1"/>
        <end position="17"/>
    </location>
</feature>
<evidence type="ECO:0000313" key="3">
    <source>
        <dbReference type="Proteomes" id="UP001497516"/>
    </source>
</evidence>
<keyword evidence="3" id="KW-1185">Reference proteome</keyword>